<evidence type="ECO:0000256" key="5">
    <source>
        <dbReference type="ARBA" id="ARBA00022496"/>
    </source>
</evidence>
<evidence type="ECO:0000256" key="1">
    <source>
        <dbReference type="ARBA" id="ARBA00003926"/>
    </source>
</evidence>
<dbReference type="GO" id="GO:0046872">
    <property type="term" value="F:metal ion binding"/>
    <property type="evidence" value="ECO:0007669"/>
    <property type="project" value="UniProtKB-KW"/>
</dbReference>
<evidence type="ECO:0000256" key="11">
    <source>
        <dbReference type="ARBA" id="ARBA00023134"/>
    </source>
</evidence>
<comment type="function">
    <text evidence="1 17">Probable transporter of a GTP-driven Fe(2+) uptake system.</text>
</comment>
<feature type="transmembrane region" description="Helical" evidence="17">
    <location>
        <begin position="347"/>
        <end position="370"/>
    </location>
</feature>
<keyword evidence="11 15" id="KW-0342">GTP-binding</keyword>
<dbReference type="Gene3D" id="3.40.50.300">
    <property type="entry name" value="P-loop containing nucleotide triphosphate hydrolases"/>
    <property type="match status" value="1"/>
</dbReference>
<dbReference type="InterPro" id="IPR006073">
    <property type="entry name" value="GTP-bd"/>
</dbReference>
<keyword evidence="10" id="KW-0406">Ion transport</keyword>
<dbReference type="PROSITE" id="PS51711">
    <property type="entry name" value="G_FEOB"/>
    <property type="match status" value="1"/>
</dbReference>
<evidence type="ECO:0000256" key="16">
    <source>
        <dbReference type="PIRSR" id="PIRSR603373-2"/>
    </source>
</evidence>
<feature type="transmembrane region" description="Helical" evidence="17">
    <location>
        <begin position="417"/>
        <end position="435"/>
    </location>
</feature>
<dbReference type="AlphaFoldDB" id="A0A5P6VPA5"/>
<dbReference type="KEGG" id="pxv:FXF36_00855"/>
<name>A0A5P6VPA5_PSEXY</name>
<evidence type="ECO:0000256" key="10">
    <source>
        <dbReference type="ARBA" id="ARBA00023065"/>
    </source>
</evidence>
<dbReference type="InterPro" id="IPR011640">
    <property type="entry name" value="Fe2_transport_prot_B_C"/>
</dbReference>
<dbReference type="OrthoDB" id="9809127at2"/>
<keyword evidence="4" id="KW-1003">Cell membrane</keyword>
<keyword evidence="9 17" id="KW-0408">Iron</keyword>
<gene>
    <name evidence="19" type="primary">feoB</name>
    <name evidence="19" type="ORF">FXF36_00855</name>
</gene>
<organism evidence="19 20">
    <name type="scientific">Pseudobutyrivibrio xylanivorans</name>
    <dbReference type="NCBI Taxonomy" id="185007"/>
    <lineage>
        <taxon>Bacteria</taxon>
        <taxon>Bacillati</taxon>
        <taxon>Bacillota</taxon>
        <taxon>Clostridia</taxon>
        <taxon>Lachnospirales</taxon>
        <taxon>Lachnospiraceae</taxon>
        <taxon>Pseudobutyrivibrio</taxon>
    </lineage>
</organism>
<accession>A0A5P6VPA5</accession>
<dbReference type="SUPFAM" id="SSF52540">
    <property type="entry name" value="P-loop containing nucleoside triphosphate hydrolases"/>
    <property type="match status" value="1"/>
</dbReference>
<dbReference type="PANTHER" id="PTHR43185:SF1">
    <property type="entry name" value="FE(2+) TRANSPORTER FEOB"/>
    <property type="match status" value="1"/>
</dbReference>
<protein>
    <recommendedName>
        <fullName evidence="13 14">Ferrous iron transport protein B</fullName>
    </recommendedName>
</protein>
<dbReference type="Proteomes" id="UP000327030">
    <property type="component" value="Chromosome 1"/>
</dbReference>
<dbReference type="InterPro" id="IPR041069">
    <property type="entry name" value="FeoB_Cyto"/>
</dbReference>
<feature type="domain" description="FeoB-type G" evidence="18">
    <location>
        <begin position="3"/>
        <end position="168"/>
    </location>
</feature>
<evidence type="ECO:0000256" key="4">
    <source>
        <dbReference type="ARBA" id="ARBA00022475"/>
    </source>
</evidence>
<evidence type="ECO:0000256" key="14">
    <source>
        <dbReference type="NCBIfam" id="TIGR00437"/>
    </source>
</evidence>
<evidence type="ECO:0000256" key="15">
    <source>
        <dbReference type="PIRSR" id="PIRSR603373-1"/>
    </source>
</evidence>
<dbReference type="Gene3D" id="1.10.287.1770">
    <property type="match status" value="1"/>
</dbReference>
<feature type="transmembrane region" description="Helical" evidence="17">
    <location>
        <begin position="390"/>
        <end position="410"/>
    </location>
</feature>
<dbReference type="InterPro" id="IPR003373">
    <property type="entry name" value="Fe2_transport_prot-B"/>
</dbReference>
<keyword evidence="3 17" id="KW-0813">Transport</keyword>
<feature type="binding site" evidence="16">
    <location>
        <position position="25"/>
    </location>
    <ligand>
        <name>Mg(2+)</name>
        <dbReference type="ChEBI" id="CHEBI:18420"/>
        <label>2</label>
    </ligand>
</feature>
<dbReference type="CDD" id="cd01879">
    <property type="entry name" value="FeoB"/>
    <property type="match status" value="1"/>
</dbReference>
<dbReference type="InterPro" id="IPR050860">
    <property type="entry name" value="FeoB_GTPase"/>
</dbReference>
<dbReference type="PRINTS" id="PR00326">
    <property type="entry name" value="GTP1OBG"/>
</dbReference>
<dbReference type="InterPro" id="IPR030389">
    <property type="entry name" value="G_FEOB_dom"/>
</dbReference>
<dbReference type="GO" id="GO:0005886">
    <property type="term" value="C:plasma membrane"/>
    <property type="evidence" value="ECO:0007669"/>
    <property type="project" value="UniProtKB-SubCell"/>
</dbReference>
<evidence type="ECO:0000256" key="8">
    <source>
        <dbReference type="ARBA" id="ARBA00022989"/>
    </source>
</evidence>
<reference evidence="20" key="1">
    <citation type="submission" date="2019-08" db="EMBL/GenBank/DDBJ databases">
        <title>Complete Genome Sequence of the Polysaccharide-Degrading Rumen Bacterium Pseudobutyrivibrio xylanivorans MA3014.</title>
        <authorList>
            <person name="Palevich N."/>
            <person name="Maclean P.H."/>
            <person name="Kelly W.J."/>
            <person name="Leahy S.C."/>
            <person name="Rakonjac J."/>
            <person name="Attwood G.T."/>
        </authorList>
    </citation>
    <scope>NUCLEOTIDE SEQUENCE [LARGE SCALE GENOMIC DNA]</scope>
    <source>
        <strain evidence="20">MA3014</strain>
    </source>
</reference>
<evidence type="ECO:0000256" key="12">
    <source>
        <dbReference type="ARBA" id="ARBA00023136"/>
    </source>
</evidence>
<evidence type="ECO:0000256" key="6">
    <source>
        <dbReference type="ARBA" id="ARBA00022692"/>
    </source>
</evidence>
<evidence type="ECO:0000256" key="7">
    <source>
        <dbReference type="ARBA" id="ARBA00022741"/>
    </source>
</evidence>
<feature type="binding site" evidence="16">
    <location>
        <position position="24"/>
    </location>
    <ligand>
        <name>Mg(2+)</name>
        <dbReference type="ChEBI" id="CHEBI:18420"/>
        <label>2</label>
    </ligand>
</feature>
<feature type="transmembrane region" description="Helical" evidence="17">
    <location>
        <begin position="558"/>
        <end position="579"/>
    </location>
</feature>
<dbReference type="NCBIfam" id="TIGR00437">
    <property type="entry name" value="feoB"/>
    <property type="match status" value="1"/>
</dbReference>
<dbReference type="Pfam" id="PF07670">
    <property type="entry name" value="Gate"/>
    <property type="match status" value="2"/>
</dbReference>
<dbReference type="InterPro" id="IPR011642">
    <property type="entry name" value="Gate_dom"/>
</dbReference>
<evidence type="ECO:0000313" key="19">
    <source>
        <dbReference type="EMBL" id="QFJ53519.1"/>
    </source>
</evidence>
<feature type="binding site" evidence="16">
    <location>
        <position position="22"/>
    </location>
    <ligand>
        <name>Mg(2+)</name>
        <dbReference type="ChEBI" id="CHEBI:18420"/>
        <label>1</label>
    </ligand>
</feature>
<dbReference type="PANTHER" id="PTHR43185">
    <property type="entry name" value="FERROUS IRON TRANSPORT PROTEIN B"/>
    <property type="match status" value="1"/>
</dbReference>
<feature type="binding site" evidence="16">
    <location>
        <position position="21"/>
    </location>
    <ligand>
        <name>Mg(2+)</name>
        <dbReference type="ChEBI" id="CHEBI:18420"/>
        <label>2</label>
    </ligand>
</feature>
<evidence type="ECO:0000256" key="9">
    <source>
        <dbReference type="ARBA" id="ARBA00023004"/>
    </source>
</evidence>
<evidence type="ECO:0000256" key="2">
    <source>
        <dbReference type="ARBA" id="ARBA00004651"/>
    </source>
</evidence>
<feature type="binding site" evidence="15">
    <location>
        <begin position="116"/>
        <end position="119"/>
    </location>
    <ligand>
        <name>GTP</name>
        <dbReference type="ChEBI" id="CHEBI:37565"/>
        <label>4</label>
    </ligand>
</feature>
<proteinExistence type="inferred from homology"/>
<feature type="binding site" evidence="15">
    <location>
        <begin position="35"/>
        <end position="39"/>
    </location>
    <ligand>
        <name>GTP</name>
        <dbReference type="ChEBI" id="CHEBI:37565"/>
        <label>2</label>
    </ligand>
</feature>
<dbReference type="GO" id="GO:0015093">
    <property type="term" value="F:ferrous iron transmembrane transporter activity"/>
    <property type="evidence" value="ECO:0007669"/>
    <property type="project" value="UniProtKB-UniRule"/>
</dbReference>
<evidence type="ECO:0000256" key="17">
    <source>
        <dbReference type="RuleBase" id="RU362098"/>
    </source>
</evidence>
<evidence type="ECO:0000259" key="18">
    <source>
        <dbReference type="PROSITE" id="PS51711"/>
    </source>
</evidence>
<comment type="subcellular location">
    <subcellularLocation>
        <location evidence="2 17">Cell membrane</location>
        <topology evidence="2 17">Multi-pass membrane protein</topology>
    </subcellularLocation>
</comment>
<dbReference type="GO" id="GO:0005525">
    <property type="term" value="F:GTP binding"/>
    <property type="evidence" value="ECO:0007669"/>
    <property type="project" value="UniProtKB-KW"/>
</dbReference>
<feature type="binding site" evidence="15">
    <location>
        <begin position="10"/>
        <end position="17"/>
    </location>
    <ligand>
        <name>GTP</name>
        <dbReference type="ChEBI" id="CHEBI:37565"/>
        <label>1</label>
    </ligand>
</feature>
<keyword evidence="16" id="KW-0460">Magnesium</keyword>
<keyword evidence="12 17" id="KW-0472">Membrane</keyword>
<comment type="similarity">
    <text evidence="17">Belongs to the TRAFAC class TrmE-Era-EngA-EngB-Septin-like GTPase superfamily. FeoB GTPase (TC 9.A.8) family.</text>
</comment>
<keyword evidence="16" id="KW-0479">Metal-binding</keyword>
<feature type="binding site" evidence="15">
    <location>
        <begin position="145"/>
        <end position="147"/>
    </location>
    <ligand>
        <name>GTP</name>
        <dbReference type="ChEBI" id="CHEBI:37565"/>
        <label>5</label>
    </ligand>
</feature>
<dbReference type="Pfam" id="PF17910">
    <property type="entry name" value="FeoB_Cyto"/>
    <property type="match status" value="1"/>
</dbReference>
<feature type="transmembrane region" description="Helical" evidence="17">
    <location>
        <begin position="284"/>
        <end position="306"/>
    </location>
</feature>
<feature type="transmembrane region" description="Helical" evidence="17">
    <location>
        <begin position="441"/>
        <end position="464"/>
    </location>
</feature>
<sequence>MSTATIALLGQPNSGKSTLFNALTGMRQHVGNWPGKTVEKKEGSFTYAGKEYNVADLPGSYSLSANSDEEVITRDFITSGKADVVCILADSSQLQRSLFMLADYAGINAPCFLLLNMADVAADQGKKIDAKAIEEKLGIPVIPFSATDLKSYTGFYKTLEKALSKGSKLNVAELEKQYDSIRGYQEICNLIPENTIPGYSSMWLATKVLENDKVVIEKLKQALGAASFAAIEEIKRNAQGAVAVGGCKFAWIDDVIAGAVEAKTQKVSLGKLDRIYTSKRWGKLAVVLTVLLGLIASFIPALPLMFVGEGVLALKGPVNALLIAIDCHEFVRLIVTDVIIQSFSYIFKMLGFVFGVTLVFGLLEEVGIMARISYVFDNTMGKLGLQGKSVMPFLVSFGCTMGGAAGSRVIDNWGQKVLTIALAWAVPCGAAWATIPMLASIFFGPGAVLVIVVILLTMLLHMWVTAKVFGAKLVQKEDRYGMIMELPPYHKPKWGALFRYVFGRTKETFVRVTRVVLLVCGVFWLLSYSPSGTGGILYTIGVVIEPVTKLFGMPWQLFLSYIASAVGKEGAVGVISALYSGGSYSTAFTNAMSGAGSTAAITGPGSLSSVLLANVSKPEALAFIFAMTFNMPCVVALAATYQETHSAKWTGRIVLYYTVVSLILAFIAYHIGLLIW</sequence>
<dbReference type="RefSeq" id="WP_151622023.1">
    <property type="nucleotide sequence ID" value="NZ_CP043028.1"/>
</dbReference>
<dbReference type="InterPro" id="IPR027417">
    <property type="entry name" value="P-loop_NTPase"/>
</dbReference>
<keyword evidence="5 17" id="KW-0410">Iron transport</keyword>
<dbReference type="Pfam" id="PF07664">
    <property type="entry name" value="FeoB_C"/>
    <property type="match status" value="1"/>
</dbReference>
<feature type="binding site" evidence="15">
    <location>
        <begin position="56"/>
        <end position="59"/>
    </location>
    <ligand>
        <name>GTP</name>
        <dbReference type="ChEBI" id="CHEBI:37565"/>
        <label>3</label>
    </ligand>
</feature>
<feature type="transmembrane region" description="Helical" evidence="17">
    <location>
        <begin position="653"/>
        <end position="675"/>
    </location>
</feature>
<keyword evidence="6 17" id="KW-0812">Transmembrane</keyword>
<keyword evidence="8 17" id="KW-1133">Transmembrane helix</keyword>
<keyword evidence="7 15" id="KW-0547">Nucleotide-binding</keyword>
<evidence type="ECO:0000313" key="20">
    <source>
        <dbReference type="Proteomes" id="UP000327030"/>
    </source>
</evidence>
<evidence type="ECO:0000256" key="3">
    <source>
        <dbReference type="ARBA" id="ARBA00022448"/>
    </source>
</evidence>
<dbReference type="Pfam" id="PF02421">
    <property type="entry name" value="FeoB_N"/>
    <property type="match status" value="1"/>
</dbReference>
<dbReference type="EMBL" id="CP043028">
    <property type="protein sequence ID" value="QFJ53519.1"/>
    <property type="molecule type" value="Genomic_DNA"/>
</dbReference>
<evidence type="ECO:0000256" key="13">
    <source>
        <dbReference type="ARBA" id="ARBA00031200"/>
    </source>
</evidence>
<feature type="transmembrane region" description="Helical" evidence="17">
    <location>
        <begin position="532"/>
        <end position="551"/>
    </location>
</feature>
<feature type="transmembrane region" description="Helical" evidence="17">
    <location>
        <begin position="620"/>
        <end position="641"/>
    </location>
</feature>